<evidence type="ECO:0000313" key="1">
    <source>
        <dbReference type="EMBL" id="EGE54888.1"/>
    </source>
</evidence>
<name>F1Z0Q2_9STRE</name>
<protein>
    <submittedName>
        <fullName evidence="1">Conserved domain protein</fullName>
    </submittedName>
</protein>
<reference evidence="1 2" key="1">
    <citation type="submission" date="2011-02" db="EMBL/GenBank/DDBJ databases">
        <authorList>
            <person name="Stanhope M.J."/>
            <person name="Durkin A.S."/>
            <person name="Hostetler J."/>
            <person name="Kim M."/>
            <person name="Radune D."/>
            <person name="Singh I."/>
            <person name="Town C.D."/>
        </authorList>
    </citation>
    <scope>NUCLEOTIDE SEQUENCE [LARGE SCALE GENOMIC DNA]</scope>
    <source>
        <strain evidence="1 2">NCFD 2020</strain>
    </source>
</reference>
<organism evidence="1 2">
    <name type="scientific">Streptococcus parauberis NCFD 2020</name>
    <dbReference type="NCBI Taxonomy" id="873447"/>
    <lineage>
        <taxon>Bacteria</taxon>
        <taxon>Bacillati</taxon>
        <taxon>Bacillota</taxon>
        <taxon>Bacilli</taxon>
        <taxon>Lactobacillales</taxon>
        <taxon>Streptococcaceae</taxon>
        <taxon>Streptococcus</taxon>
    </lineage>
</organism>
<dbReference type="Proteomes" id="UP000003732">
    <property type="component" value="Unassembled WGS sequence"/>
</dbReference>
<dbReference type="EMBL" id="AEUT02000001">
    <property type="protein sequence ID" value="EGE54888.1"/>
    <property type="molecule type" value="Genomic_DNA"/>
</dbReference>
<gene>
    <name evidence="1" type="ORF">SPB_0696</name>
</gene>
<proteinExistence type="predicted"/>
<dbReference type="HOGENOM" id="CLU_3173804_0_0_9"/>
<sequence>MTRQEYEVEYEKLQMRAYTELLMPDEYEKELSKLLKRYCSEAQHERI</sequence>
<dbReference type="GeneID" id="61421882"/>
<evidence type="ECO:0000313" key="2">
    <source>
        <dbReference type="Proteomes" id="UP000003732"/>
    </source>
</evidence>
<dbReference type="AlphaFoldDB" id="F1Z0Q2"/>
<dbReference type="RefSeq" id="WP_003105692.1">
    <property type="nucleotide sequence ID" value="NZ_AEUT02000001.1"/>
</dbReference>
<comment type="caution">
    <text evidence="1">The sequence shown here is derived from an EMBL/GenBank/DDBJ whole genome shotgun (WGS) entry which is preliminary data.</text>
</comment>
<accession>F1Z0Q2</accession>